<keyword evidence="1" id="KW-0472">Membrane</keyword>
<keyword evidence="1" id="KW-1133">Transmembrane helix</keyword>
<keyword evidence="3" id="KW-1185">Reference proteome</keyword>
<evidence type="ECO:0000313" key="3">
    <source>
        <dbReference type="Proteomes" id="UP000219331"/>
    </source>
</evidence>
<sequence>MHPTGSTNAPHGRRSRCLEKNQAPVELSLKWRISTSNIDAYCPPRHVLPEAHRTALTMPYFKIILIFAILVVAALLPIPKWNEQPQPPTPKQEEQPQSDCSMKIILSMVDESVLYCDRRRANCRKENIHAVLGDQGSQDPFNVFARDAETAVIDATQKAFCTHDTATLPVVELHFIKLGLIGNESRKAQFYSLMSPIKGSYADIQIDNERNRIAATIIWNPVVMLRDQMSVERHDLGKKNPYIQAYFGGHPSPIDEKKLKYYTNVFVETVILAKNQEEKDAARARFRKTAPPFIYTLIEKSEGRIQDPTLGSPRVWSHDRSPEAVIRQTAEELISASRSGYSAMARAAIKRRLEDDTTTPLKSIDEIDRPDIRELYRAGKWGAPSR</sequence>
<feature type="transmembrane region" description="Helical" evidence="1">
    <location>
        <begin position="60"/>
        <end position="78"/>
    </location>
</feature>
<keyword evidence="1" id="KW-0812">Transmembrane</keyword>
<dbReference type="EMBL" id="OBML01000012">
    <property type="protein sequence ID" value="SOC22995.1"/>
    <property type="molecule type" value="Genomic_DNA"/>
</dbReference>
<proteinExistence type="predicted"/>
<gene>
    <name evidence="2" type="ORF">SAMN05421512_112218</name>
</gene>
<dbReference type="Proteomes" id="UP000219331">
    <property type="component" value="Unassembled WGS sequence"/>
</dbReference>
<reference evidence="2 3" key="1">
    <citation type="submission" date="2017-08" db="EMBL/GenBank/DDBJ databases">
        <authorList>
            <person name="de Groot N.N."/>
        </authorList>
    </citation>
    <scope>NUCLEOTIDE SEQUENCE [LARGE SCALE GENOMIC DNA]</scope>
    <source>
        <strain evidence="2 3">USBA 352</strain>
    </source>
</reference>
<evidence type="ECO:0000256" key="1">
    <source>
        <dbReference type="SAM" id="Phobius"/>
    </source>
</evidence>
<accession>A0A285TKH5</accession>
<organism evidence="2 3">
    <name type="scientific">Stappia indica</name>
    <dbReference type="NCBI Taxonomy" id="538381"/>
    <lineage>
        <taxon>Bacteria</taxon>
        <taxon>Pseudomonadati</taxon>
        <taxon>Pseudomonadota</taxon>
        <taxon>Alphaproteobacteria</taxon>
        <taxon>Hyphomicrobiales</taxon>
        <taxon>Stappiaceae</taxon>
        <taxon>Stappia</taxon>
    </lineage>
</organism>
<dbReference type="AlphaFoldDB" id="A0A285TKH5"/>
<protein>
    <submittedName>
        <fullName evidence="2">Uncharacterized protein</fullName>
    </submittedName>
</protein>
<name>A0A285TKH5_9HYPH</name>
<evidence type="ECO:0000313" key="2">
    <source>
        <dbReference type="EMBL" id="SOC22995.1"/>
    </source>
</evidence>